<feature type="region of interest" description="Disordered" evidence="1">
    <location>
        <begin position="24"/>
        <end position="122"/>
    </location>
</feature>
<evidence type="ECO:0000313" key="2">
    <source>
        <dbReference type="EMBL" id="ARS34323.1"/>
    </source>
</evidence>
<dbReference type="RefSeq" id="WP_025604159.1">
    <property type="nucleotide sequence ID" value="NZ_CP021235.1"/>
</dbReference>
<dbReference type="KEGG" id="pact:CA264_02080"/>
<dbReference type="OrthoDB" id="678557at2"/>
<keyword evidence="3" id="KW-1185">Reference proteome</keyword>
<evidence type="ECO:0000313" key="3">
    <source>
        <dbReference type="Proteomes" id="UP000266292"/>
    </source>
</evidence>
<proteinExistence type="predicted"/>
<sequence>MKITPHLLLSVSVFCLFSCSESEENKTTGTAPNAPAVTAPAQTQPANTQNTTAAVNPPHGAPNHRCDIPVGASLSLPPQPNLRPVPQFTPPAQGGTVAPGMNPPHGQPGHDCSIAVGAPLNK</sequence>
<reference evidence="3" key="1">
    <citation type="submission" date="2017-05" db="EMBL/GenBank/DDBJ databases">
        <authorList>
            <person name="Ray J."/>
            <person name="Price M."/>
            <person name="Deutschbauer A."/>
        </authorList>
    </citation>
    <scope>NUCLEOTIDE SEQUENCE [LARGE SCALE GENOMIC DNA]</scope>
    <source>
        <strain evidence="3">DSM 19842</strain>
    </source>
</reference>
<name>A0A1X9YN58_9BACT</name>
<organism evidence="2 3">
    <name type="scientific">Pontibacter actiniarum</name>
    <dbReference type="NCBI Taxonomy" id="323450"/>
    <lineage>
        <taxon>Bacteria</taxon>
        <taxon>Pseudomonadati</taxon>
        <taxon>Bacteroidota</taxon>
        <taxon>Cytophagia</taxon>
        <taxon>Cytophagales</taxon>
        <taxon>Hymenobacteraceae</taxon>
        <taxon>Pontibacter</taxon>
    </lineage>
</organism>
<dbReference type="Proteomes" id="UP000266292">
    <property type="component" value="Chromosome"/>
</dbReference>
<feature type="compositionally biased region" description="Low complexity" evidence="1">
    <location>
        <begin position="27"/>
        <end position="58"/>
    </location>
</feature>
<gene>
    <name evidence="2" type="ORF">CA264_02080</name>
</gene>
<dbReference type="STRING" id="709015.GCA_000472485_00410"/>
<feature type="compositionally biased region" description="Pro residues" evidence="1">
    <location>
        <begin position="77"/>
        <end position="89"/>
    </location>
</feature>
<dbReference type="EMBL" id="CP021235">
    <property type="protein sequence ID" value="ARS34323.1"/>
    <property type="molecule type" value="Genomic_DNA"/>
</dbReference>
<protein>
    <submittedName>
        <fullName evidence="2">Uncharacterized protein</fullName>
    </submittedName>
</protein>
<evidence type="ECO:0000256" key="1">
    <source>
        <dbReference type="SAM" id="MobiDB-lite"/>
    </source>
</evidence>
<dbReference type="AlphaFoldDB" id="A0A1X9YN58"/>
<accession>A0A1X9YN58</accession>